<gene>
    <name evidence="3" type="ORF">PPENT_87.1.T1290122</name>
</gene>
<keyword evidence="2" id="KW-0732">Signal</keyword>
<evidence type="ECO:0000313" key="3">
    <source>
        <dbReference type="EMBL" id="CAD8201956.1"/>
    </source>
</evidence>
<keyword evidence="1" id="KW-0472">Membrane</keyword>
<proteinExistence type="predicted"/>
<evidence type="ECO:0000313" key="4">
    <source>
        <dbReference type="Proteomes" id="UP000689195"/>
    </source>
</evidence>
<dbReference type="Proteomes" id="UP000689195">
    <property type="component" value="Unassembled WGS sequence"/>
</dbReference>
<accession>A0A8S1XL98</accession>
<organism evidence="3 4">
    <name type="scientific">Paramecium pentaurelia</name>
    <dbReference type="NCBI Taxonomy" id="43138"/>
    <lineage>
        <taxon>Eukaryota</taxon>
        <taxon>Sar</taxon>
        <taxon>Alveolata</taxon>
        <taxon>Ciliophora</taxon>
        <taxon>Intramacronucleata</taxon>
        <taxon>Oligohymenophorea</taxon>
        <taxon>Peniculida</taxon>
        <taxon>Parameciidae</taxon>
        <taxon>Paramecium</taxon>
    </lineage>
</organism>
<keyword evidence="4" id="KW-1185">Reference proteome</keyword>
<evidence type="ECO:0000256" key="2">
    <source>
        <dbReference type="SAM" id="SignalP"/>
    </source>
</evidence>
<feature type="transmembrane region" description="Helical" evidence="1">
    <location>
        <begin position="1299"/>
        <end position="1320"/>
    </location>
</feature>
<protein>
    <recommendedName>
        <fullName evidence="5">Transmembrane protein</fullName>
    </recommendedName>
</protein>
<dbReference type="OrthoDB" id="298536at2759"/>
<evidence type="ECO:0008006" key="5">
    <source>
        <dbReference type="Google" id="ProtNLM"/>
    </source>
</evidence>
<keyword evidence="1" id="KW-1133">Transmembrane helix</keyword>
<reference evidence="3" key="1">
    <citation type="submission" date="2021-01" db="EMBL/GenBank/DDBJ databases">
        <authorList>
            <consortium name="Genoscope - CEA"/>
            <person name="William W."/>
        </authorList>
    </citation>
    <scope>NUCLEOTIDE SEQUENCE</scope>
</reference>
<dbReference type="EMBL" id="CAJJDO010000129">
    <property type="protein sequence ID" value="CAD8201956.1"/>
    <property type="molecule type" value="Genomic_DNA"/>
</dbReference>
<name>A0A8S1XL98_9CILI</name>
<sequence length="1339" mass="155861">MIKIHLILCCLIILSHQCSNLKDNTLFITSIPSEIMRIPLSQLFISSNYDQITFQPVVPFFTIAAPLQEVEKVIIHGLKGQTISIKMLKSIISSEPQHKMAILIYDDGLYYSEYDLNYYSTIPKLEAVHPSTRRANSKCYDVALLTTIVVTECSDNDGDYLSILKIEQSSPTYIPIEKPLDTFRKLDMIDQYLLRGTIDKLELYQEENETLVFLNNLDQAAMRILLNKVSFELKIKEFQTHTNGWISILNESGELIILQYKDDQWQLIYDIDTKISDVYSYDYNVYKNTYIILSKTQLYYKTITQQIFTVNINSKPSDKVYLLRSSILLFQNKTLSLYSQQLYKLYSKTLGDSNYTINSNPNSDGFLVIDDEYFYRYATNNDYLLQFSADTLPVNKDYRLTKIQQNNNCQVEIYYTAVDIEWKYIYLSQIPQAFIATSVFQDNVDVKLNPIFQGSNLKYEFQFDDILNIKVEQFKGIEILNIGDIEDVIYRKSLSNLYNPYIQIIQQHSDQQISGFSCEIISNLQLNCQSIFAKRQFDQLQDSDKQLWWFNQDSIFLAILQEQIMTIYCVYYKENQFDILTIVNLGGNVKSIATDGIHLYVSMEQSILVYQVSVENKAILISYQNMIGDIYASPVQKNILFVEFDGELKIISFEYEKLNVIWYTQVNTNYDQKNLIIFRNHFTRIIKTKDQEEYIASVYYYKNLNNIYMEKTIKISNYSALKLSQIQVNIQQNLFYIVGQQTEQQKLLIYKVDETIINSMFLSIQYTSTAQFSIANQFCFITDQSANKQVQQNYYITGDNIVQSNMKENYQQVQYSKYIMLPVQIKSDTQIISTQLVPALIVNRGVSIFQTKNQFNLTYKADGTQKHCLDIGQQWYSGQVFNITQNEGQDKITFVQTLSKQVETLEFSPYIQQLDSETLVQLIDNTIILVKKSDFTQTQFLLDENYKITQLLCIQNQYLYVETQKGAQIYLKVIECKDSNCKLLEDELQFSTSINKVYLHKNNFIIYSKPIIYLFDTKGDPIKLSGFEQFNKFTIFSQPFFVEFQHLHDDIYQAISVDVRGNVYFNNIEFSRTSSDNQIFTQDVVSLLKSNQLYVNGNSVCVGMLLRNDEIIIIYNNIATYSFKFEFNCTNKKLCDLKYFILNGVYQQYGGWIMFNIYPIIYSNENILSMVYWAQTHYELLLFDLESTSTKEQPKSAIAHLIAPISEEDPGEMYQIQSFVYNYNGQLHLLASVNDPTKLQHYTLKRSPQVCTSTQQTNEIIKLSLSNTISNVNCTLNITIIEDNPKPPQPPDDDDKKSFPMWIIILIVLGILIIGFVIFISCKKKSKNQVDDQKLLLTP</sequence>
<feature type="signal peptide" evidence="2">
    <location>
        <begin position="1"/>
        <end position="20"/>
    </location>
</feature>
<keyword evidence="1" id="KW-0812">Transmembrane</keyword>
<evidence type="ECO:0000256" key="1">
    <source>
        <dbReference type="SAM" id="Phobius"/>
    </source>
</evidence>
<feature type="chain" id="PRO_5035936973" description="Transmembrane protein" evidence="2">
    <location>
        <begin position="21"/>
        <end position="1339"/>
    </location>
</feature>
<comment type="caution">
    <text evidence="3">The sequence shown here is derived from an EMBL/GenBank/DDBJ whole genome shotgun (WGS) entry which is preliminary data.</text>
</comment>